<comment type="caution">
    <text evidence="1">The sequence shown here is derived from an EMBL/GenBank/DDBJ whole genome shotgun (WGS) entry which is preliminary data.</text>
</comment>
<dbReference type="AlphaFoldDB" id="A0A5J4RXP6"/>
<reference evidence="1" key="1">
    <citation type="submission" date="2019-03" db="EMBL/GenBank/DDBJ databases">
        <title>Single cell metagenomics reveals metabolic interactions within the superorganism composed of flagellate Streblomastix strix and complex community of Bacteroidetes bacteria on its surface.</title>
        <authorList>
            <person name="Treitli S.C."/>
            <person name="Kolisko M."/>
            <person name="Husnik F."/>
            <person name="Keeling P."/>
            <person name="Hampl V."/>
        </authorList>
    </citation>
    <scope>NUCLEOTIDE SEQUENCE</scope>
    <source>
        <strain evidence="1">STM</strain>
    </source>
</reference>
<accession>A0A5J4RXP6</accession>
<evidence type="ECO:0000313" key="1">
    <source>
        <dbReference type="EMBL" id="KAA6337753.1"/>
    </source>
</evidence>
<gene>
    <name evidence="1" type="ORF">EZS27_014182</name>
</gene>
<organism evidence="1">
    <name type="scientific">termite gut metagenome</name>
    <dbReference type="NCBI Taxonomy" id="433724"/>
    <lineage>
        <taxon>unclassified sequences</taxon>
        <taxon>metagenomes</taxon>
        <taxon>organismal metagenomes</taxon>
    </lineage>
</organism>
<protein>
    <submittedName>
        <fullName evidence="1">Uncharacterized protein</fullName>
    </submittedName>
</protein>
<dbReference type="EMBL" id="SNRY01000673">
    <property type="protein sequence ID" value="KAA6337753.1"/>
    <property type="molecule type" value="Genomic_DNA"/>
</dbReference>
<sequence length="55" mass="6571">MYFTKEGRKKVWTGTFYALAGKEKDMDINTSQWILADGNWRDNNVWLDNGRWVDE</sequence>
<proteinExistence type="predicted"/>
<name>A0A5J4RXP6_9ZZZZ</name>